<dbReference type="PROSITE" id="PS50048">
    <property type="entry name" value="ZN2_CY6_FUNGAL_2"/>
    <property type="match status" value="1"/>
</dbReference>
<dbReference type="PROSITE" id="PS00463">
    <property type="entry name" value="ZN2_CY6_FUNGAL_1"/>
    <property type="match status" value="1"/>
</dbReference>
<evidence type="ECO:0000256" key="5">
    <source>
        <dbReference type="ARBA" id="ARBA00023242"/>
    </source>
</evidence>
<dbReference type="GO" id="GO:0000981">
    <property type="term" value="F:DNA-binding transcription factor activity, RNA polymerase II-specific"/>
    <property type="evidence" value="ECO:0007669"/>
    <property type="project" value="InterPro"/>
</dbReference>
<gene>
    <name evidence="8" type="ORF">Rhopal_002320-T1</name>
</gene>
<organism evidence="8 9">
    <name type="scientific">Rhodotorula paludigena</name>
    <dbReference type="NCBI Taxonomy" id="86838"/>
    <lineage>
        <taxon>Eukaryota</taxon>
        <taxon>Fungi</taxon>
        <taxon>Dikarya</taxon>
        <taxon>Basidiomycota</taxon>
        <taxon>Pucciniomycotina</taxon>
        <taxon>Microbotryomycetes</taxon>
        <taxon>Sporidiobolales</taxon>
        <taxon>Sporidiobolaceae</taxon>
        <taxon>Rhodotorula</taxon>
    </lineage>
</organism>
<dbReference type="CDD" id="cd00067">
    <property type="entry name" value="GAL4"/>
    <property type="match status" value="1"/>
</dbReference>
<reference evidence="8 9" key="1">
    <citation type="submission" date="2021-12" db="EMBL/GenBank/DDBJ databases">
        <title>High titer production of polyol ester of fatty acids by Rhodotorula paludigena BS15 towards product separation-free biomass refinery.</title>
        <authorList>
            <person name="Mano J."/>
            <person name="Ono H."/>
            <person name="Tanaka T."/>
            <person name="Naito K."/>
            <person name="Sushida H."/>
            <person name="Ike M."/>
            <person name="Tokuyasu K."/>
            <person name="Kitaoka M."/>
        </authorList>
    </citation>
    <scope>NUCLEOTIDE SEQUENCE [LARGE SCALE GENOMIC DNA]</scope>
    <source>
        <strain evidence="8 9">BS15</strain>
    </source>
</reference>
<feature type="domain" description="Zn(2)-C6 fungal-type" evidence="7">
    <location>
        <begin position="62"/>
        <end position="96"/>
    </location>
</feature>
<keyword evidence="2" id="KW-0805">Transcription regulation</keyword>
<dbReference type="AlphaFoldDB" id="A0AAV5GIN5"/>
<keyword evidence="3" id="KW-0238">DNA-binding</keyword>
<proteinExistence type="predicted"/>
<feature type="region of interest" description="Disordered" evidence="6">
    <location>
        <begin position="1"/>
        <end position="56"/>
    </location>
</feature>
<protein>
    <recommendedName>
        <fullName evidence="7">Zn(2)-C6 fungal-type domain-containing protein</fullName>
    </recommendedName>
</protein>
<evidence type="ECO:0000259" key="7">
    <source>
        <dbReference type="PROSITE" id="PS50048"/>
    </source>
</evidence>
<comment type="caution">
    <text evidence="8">The sequence shown here is derived from an EMBL/GenBank/DDBJ whole genome shotgun (WGS) entry which is preliminary data.</text>
</comment>
<sequence>MQPYSNPALSASHPVPSNPASSSGDLFASHLDMRGPAPAVSRLSVETEDGGPRKKRKKTLRACDHCRDKRLRCDYIPDHEPPLCTECHKRKLSCELIQPAKMDKRKAVKLGLIPPKASSDAPAPSTSESLNGLDMLARCVDRVSERMKQEKAETPDPALFTTSDLRMMVLEHFINEVLPVFPVITPEELRSFDSLSPITLLSACVIAAGSRKFPYSIFNTVRAYWQTALAMSDVCTTSSLANLQALLIMTMSPEPHGATASGGGSTSFLKTGVLIRMAQDLGLHHAPASDLTSKEKNTRMRLWLCCVIADRWFSASFGHFSLIHLDDCYDYFSEPHEQDPYLVTLFELSELLNRALRAIDRVRLHRTTDEQLEAILSDFDAWHTSIPQHLQFAGPDSTLQGGLLHLMLVAFEGVFLRPFVKQNRNVPSHIHFRPSAARWFSIVQRSQSAIHWVFQNGLAVLDSIMWIFYGLSMAASVQFFAHTKSPQLCYLQALETVKQGLAAWTLGTEDGPFSTRQKVYKVAALLYHAAVRRHQAVAAQQRLPDLPWLSEQTSETGLPVPPDLAVKPLADAAADPAGASALLPTLAPEIQNEWQGWCDSLLSTEDFDFLNGAAWAALPSVL</sequence>
<evidence type="ECO:0000256" key="4">
    <source>
        <dbReference type="ARBA" id="ARBA00023163"/>
    </source>
</evidence>
<dbReference type="PANTHER" id="PTHR31668">
    <property type="entry name" value="GLUCOSE TRANSPORT TRANSCRIPTION REGULATOR RGT1-RELATED-RELATED"/>
    <property type="match status" value="1"/>
</dbReference>
<dbReference type="InterPro" id="IPR007219">
    <property type="entry name" value="XnlR_reg_dom"/>
</dbReference>
<dbReference type="Pfam" id="PF04082">
    <property type="entry name" value="Fungal_trans"/>
    <property type="match status" value="1"/>
</dbReference>
<evidence type="ECO:0000256" key="2">
    <source>
        <dbReference type="ARBA" id="ARBA00023015"/>
    </source>
</evidence>
<dbReference type="GO" id="GO:0008270">
    <property type="term" value="F:zinc ion binding"/>
    <property type="evidence" value="ECO:0007669"/>
    <property type="project" value="InterPro"/>
</dbReference>
<accession>A0AAV5GIN5</accession>
<evidence type="ECO:0000256" key="3">
    <source>
        <dbReference type="ARBA" id="ARBA00023125"/>
    </source>
</evidence>
<dbReference type="GO" id="GO:0006351">
    <property type="term" value="P:DNA-templated transcription"/>
    <property type="evidence" value="ECO:0007669"/>
    <property type="project" value="InterPro"/>
</dbReference>
<dbReference type="SMART" id="SM00066">
    <property type="entry name" value="GAL4"/>
    <property type="match status" value="1"/>
</dbReference>
<dbReference type="CDD" id="cd12148">
    <property type="entry name" value="fungal_TF_MHR"/>
    <property type="match status" value="1"/>
</dbReference>
<dbReference type="EMBL" id="BQKY01000004">
    <property type="protein sequence ID" value="GJN89340.1"/>
    <property type="molecule type" value="Genomic_DNA"/>
</dbReference>
<dbReference type="InterPro" id="IPR001138">
    <property type="entry name" value="Zn2Cys6_DnaBD"/>
</dbReference>
<keyword evidence="1" id="KW-0479">Metal-binding</keyword>
<dbReference type="PANTHER" id="PTHR31668:SF26">
    <property type="entry name" value="GLUCOSE TRANSPORT TRANSCRIPTION REGULATOR RGT1-RELATED"/>
    <property type="match status" value="1"/>
</dbReference>
<evidence type="ECO:0000256" key="6">
    <source>
        <dbReference type="SAM" id="MobiDB-lite"/>
    </source>
</evidence>
<dbReference type="InterPro" id="IPR036864">
    <property type="entry name" value="Zn2-C6_fun-type_DNA-bd_sf"/>
</dbReference>
<dbReference type="Proteomes" id="UP001342314">
    <property type="component" value="Unassembled WGS sequence"/>
</dbReference>
<dbReference type="SUPFAM" id="SSF57701">
    <property type="entry name" value="Zn2/Cys6 DNA-binding domain"/>
    <property type="match status" value="1"/>
</dbReference>
<evidence type="ECO:0000256" key="1">
    <source>
        <dbReference type="ARBA" id="ARBA00022723"/>
    </source>
</evidence>
<name>A0AAV5GIN5_9BASI</name>
<dbReference type="InterPro" id="IPR050797">
    <property type="entry name" value="Carb_Metab_Trans_Reg"/>
</dbReference>
<dbReference type="GO" id="GO:0003677">
    <property type="term" value="F:DNA binding"/>
    <property type="evidence" value="ECO:0007669"/>
    <property type="project" value="UniProtKB-KW"/>
</dbReference>
<dbReference type="SMART" id="SM00906">
    <property type="entry name" value="Fungal_trans"/>
    <property type="match status" value="1"/>
</dbReference>
<keyword evidence="4" id="KW-0804">Transcription</keyword>
<keyword evidence="9" id="KW-1185">Reference proteome</keyword>
<evidence type="ECO:0000313" key="9">
    <source>
        <dbReference type="Proteomes" id="UP001342314"/>
    </source>
</evidence>
<dbReference type="Gene3D" id="4.10.240.10">
    <property type="entry name" value="Zn(2)-C6 fungal-type DNA-binding domain"/>
    <property type="match status" value="1"/>
</dbReference>
<keyword evidence="5" id="KW-0539">Nucleus</keyword>
<dbReference type="Pfam" id="PF00172">
    <property type="entry name" value="Zn_clus"/>
    <property type="match status" value="1"/>
</dbReference>
<evidence type="ECO:0000313" key="8">
    <source>
        <dbReference type="EMBL" id="GJN89340.1"/>
    </source>
</evidence>